<feature type="compositionally biased region" description="Polar residues" evidence="7">
    <location>
        <begin position="9"/>
        <end position="20"/>
    </location>
</feature>
<dbReference type="GO" id="GO:0003964">
    <property type="term" value="F:RNA-directed DNA polymerase activity"/>
    <property type="evidence" value="ECO:0007669"/>
    <property type="project" value="UniProtKB-KW"/>
</dbReference>
<feature type="domain" description="Integrase catalytic" evidence="8">
    <location>
        <begin position="1368"/>
        <end position="1527"/>
    </location>
</feature>
<dbReference type="GO" id="GO:0015074">
    <property type="term" value="P:DNA integration"/>
    <property type="evidence" value="ECO:0007669"/>
    <property type="project" value="InterPro"/>
</dbReference>
<name>A0A9W6WTD1_9STRA</name>
<dbReference type="OrthoDB" id="154058at2759"/>
<comment type="caution">
    <text evidence="9">The sequence shown here is derived from an EMBL/GenBank/DDBJ whole genome shotgun (WGS) entry which is preliminary data.</text>
</comment>
<keyword evidence="5" id="KW-0378">Hydrolase</keyword>
<dbReference type="EMBL" id="BSXT01000398">
    <property type="protein sequence ID" value="GMF26487.1"/>
    <property type="molecule type" value="Genomic_DNA"/>
</dbReference>
<feature type="region of interest" description="Disordered" evidence="7">
    <location>
        <begin position="1358"/>
        <end position="1382"/>
    </location>
</feature>
<dbReference type="FunFam" id="1.10.340.70:FF:000001">
    <property type="entry name" value="Retrovirus-related Pol polyprotein from transposon gypsy-like Protein"/>
    <property type="match status" value="1"/>
</dbReference>
<dbReference type="PANTHER" id="PTHR37984">
    <property type="entry name" value="PROTEIN CBG26694"/>
    <property type="match status" value="1"/>
</dbReference>
<sequence>MERAGATAAAQQKTVVSVTLQAGDGTRRPWQRNHGATRRWRGVGRRSGSAGEIGGKHPFGSDATMRNGDGTQRDNDHNGSTIDSTARDCSGPGSASAGPPPMQAPGSPAANYASGTETVPPFVVREKVKALKLTKFKGLDDAMPVSMWLKTVRAERGEIGADWHVSAFLKVMSSTAGATHVRGHHPKTLDEALNVAIPQVEAYGEGYGIGLEASMSAWDAREAARGRGPLATVRSAAGGHEKSAVGSNSRSVVTGYNPGWSAAPKPPRTRNRSRCNNTKEPSLGARVTQALNAVNGRGNSGGPQGPTAPTRGRLLTGDGAAGHKPAGSSTATEEYPMMPSDGAGAISKDKRVHFADTNIGHTGNSGERSGGDHVGDNVPDGDGSYGGEDNRRQRLVVDTAYTNNPKSREELVRVVNKQLEAWVKRFRTDEGHHETHQEEYRRASIARESPDGSPRSVKVMLAEEVHQRDPAKALAIRVKADEIQSRARLAEEETQQLQRRQKRKERERARRDRIAQRDRTIHRPPGGEVTATVPVGLGKSYTYALTDKGEKSAEINEALATAKTDRELIRLSRTRRSDDGARPARVGRLRAVQEPTVESLPTAQVRVGGEWRDIKLNTGAQFCVAGESWKGHGERLGTFPPVDFVEGFTGAVAKVEGVWRFRFKTQYGQAMVVDALVVEGAAEEYILGEDWMMQNGVKIDFTSSEMKWCQEDRAVFVHEERRECGTSGARPVSTEAAAPTLTRVSGGKIVVPVMNFVGRTAQLPAQEKIGTWSPTSEDMIVMEVTSEFDKERVQRWLQEVKHGGDTPLSNENELAIGEMGAADKQLLLKLLRSYPTLLEPQEGCPPQTTLGVSHEIHTGAEPPIKVRARRHSHTEQAIIDEQIDKMLADGVIEKASGAWGFPVVLVRKKDGSVRFCIDYRPLNAVTKKDVYLLPRIDDTLDNLHGARRFTSLDLHAGYWQVPVAEKDRDKTGFITRKGLFRFVRMTFGLANGPGTFQRMMDAVLRGLTWQSCLVYLDDVIVFSQGSVAQHVLQLAAVLERLSSAGLSLKARFTTKSASLTKLLRKGVVWCWGDSQEAAFECLKRALTDRPLLAYPGFSKPFRLVTDASQVGLAAALTQDKGQGEQPIAYASRINSPTVAKYSITELECAAVVWAVKLFRPYLYGRKFVLVTDHAALKWLMTSKELTGRLHRWALQLQEYDFDIIYRSGASNVVADALSRAPIQAVLVSGSGTTTTNGGQRDDGSEGQLSDQMIKAEQARDRTVQNLIRKGKYHNRRIVVEDDVAYIIMSDGSKRVVLPTSLWTAALKESHDSIYAGHLRTPQTCVRIGRNYWWPDMRSHVRRWVQACRDCGTRKGKPREVIPPLRSQGVGTPGDRWAPDVTGPLPVTSGENRYVIAAVDYATRYAVAVAVPRHTAQDIAHFIMDKLVLVYGPIRELVLDGAPELSDRVVEALTDLVQAKQISPVPYSPALLGLVERFHRSWKGIVAIFVEEAQNDWDRWLPCAVNAYNGARHSAIGFSPNELMMGRQLRAPNELLRTMGVTQIGEFTEYHRGLVRHMARSAEIAKATLAKDQQRRANGATTRPITDCEARMSGRRLTAGVPEGTAATQARNDKPDQATGREEPGIAARKGPERAEQPLKKKRRRQELAERAAAEGEGGQRAARSRGDTDAARDTRASSRRALRQLQESAAATQSGTEGYRRRAARTTDLQHEVEVSALPGLPTRWISGTQFEALLDAHNIGDDLGAGGGV</sequence>
<evidence type="ECO:0000256" key="4">
    <source>
        <dbReference type="ARBA" id="ARBA00022759"/>
    </source>
</evidence>
<feature type="compositionally biased region" description="Basic and acidic residues" evidence="7">
    <location>
        <begin position="504"/>
        <end position="516"/>
    </location>
</feature>
<dbReference type="InterPro" id="IPR043128">
    <property type="entry name" value="Rev_trsase/Diguanyl_cyclase"/>
</dbReference>
<keyword evidence="1" id="KW-0808">Transferase</keyword>
<feature type="compositionally biased region" description="Basic residues" evidence="7">
    <location>
        <begin position="29"/>
        <end position="44"/>
    </location>
</feature>
<feature type="region of interest" description="Disordered" evidence="7">
    <location>
        <begin position="1568"/>
        <end position="1707"/>
    </location>
</feature>
<accession>A0A9W6WTD1</accession>
<proteinExistence type="predicted"/>
<keyword evidence="2" id="KW-0548">Nucleotidyltransferase</keyword>
<feature type="region of interest" description="Disordered" evidence="7">
    <location>
        <begin position="433"/>
        <end position="454"/>
    </location>
</feature>
<evidence type="ECO:0000256" key="5">
    <source>
        <dbReference type="ARBA" id="ARBA00022801"/>
    </source>
</evidence>
<dbReference type="Proteomes" id="UP001165121">
    <property type="component" value="Unassembled WGS sequence"/>
</dbReference>
<dbReference type="SUPFAM" id="SSF56672">
    <property type="entry name" value="DNA/RNA polymerases"/>
    <property type="match status" value="1"/>
</dbReference>
<dbReference type="Gene3D" id="3.30.70.270">
    <property type="match status" value="1"/>
</dbReference>
<dbReference type="InterPro" id="IPR001584">
    <property type="entry name" value="Integrase_cat-core"/>
</dbReference>
<feature type="region of interest" description="Disordered" evidence="7">
    <location>
        <begin position="234"/>
        <end position="390"/>
    </location>
</feature>
<dbReference type="Gene3D" id="3.10.10.10">
    <property type="entry name" value="HIV Type 1 Reverse Transcriptase, subunit A, domain 1"/>
    <property type="match status" value="1"/>
</dbReference>
<feature type="compositionally biased region" description="Basic and acidic residues" evidence="7">
    <location>
        <begin position="1610"/>
        <end position="1638"/>
    </location>
</feature>
<dbReference type="InterPro" id="IPR043502">
    <property type="entry name" value="DNA/RNA_pol_sf"/>
</dbReference>
<protein>
    <submittedName>
        <fullName evidence="9">Unnamed protein product</fullName>
    </submittedName>
</protein>
<dbReference type="Gene3D" id="3.30.420.10">
    <property type="entry name" value="Ribonuclease H-like superfamily/Ribonuclease H"/>
    <property type="match status" value="1"/>
</dbReference>
<dbReference type="InterPro" id="IPR012337">
    <property type="entry name" value="RNaseH-like_sf"/>
</dbReference>
<dbReference type="InterPro" id="IPR041373">
    <property type="entry name" value="RT_RNaseH"/>
</dbReference>
<dbReference type="CDD" id="cd09274">
    <property type="entry name" value="RNase_HI_RT_Ty3"/>
    <property type="match status" value="1"/>
</dbReference>
<keyword evidence="6" id="KW-0695">RNA-directed DNA polymerase</keyword>
<dbReference type="PROSITE" id="PS50994">
    <property type="entry name" value="INTEGRASE"/>
    <property type="match status" value="1"/>
</dbReference>
<feature type="region of interest" description="Disordered" evidence="7">
    <location>
        <begin position="489"/>
        <end position="516"/>
    </location>
</feature>
<evidence type="ECO:0000256" key="2">
    <source>
        <dbReference type="ARBA" id="ARBA00022695"/>
    </source>
</evidence>
<evidence type="ECO:0000256" key="3">
    <source>
        <dbReference type="ARBA" id="ARBA00022722"/>
    </source>
</evidence>
<keyword evidence="10" id="KW-1185">Reference proteome</keyword>
<feature type="compositionally biased region" description="Basic and acidic residues" evidence="7">
    <location>
        <begin position="433"/>
        <end position="442"/>
    </location>
</feature>
<dbReference type="Gene3D" id="1.10.340.70">
    <property type="match status" value="1"/>
</dbReference>
<evidence type="ECO:0000313" key="9">
    <source>
        <dbReference type="EMBL" id="GMF26487.1"/>
    </source>
</evidence>
<dbReference type="InterPro" id="IPR050951">
    <property type="entry name" value="Retrovirus_Pol_polyprotein"/>
</dbReference>
<evidence type="ECO:0000256" key="7">
    <source>
        <dbReference type="SAM" id="MobiDB-lite"/>
    </source>
</evidence>
<dbReference type="GO" id="GO:0016787">
    <property type="term" value="F:hydrolase activity"/>
    <property type="evidence" value="ECO:0007669"/>
    <property type="project" value="UniProtKB-KW"/>
</dbReference>
<dbReference type="InterPro" id="IPR036397">
    <property type="entry name" value="RNaseH_sf"/>
</dbReference>
<dbReference type="GO" id="GO:0003676">
    <property type="term" value="F:nucleic acid binding"/>
    <property type="evidence" value="ECO:0007669"/>
    <property type="project" value="InterPro"/>
</dbReference>
<feature type="compositionally biased region" description="Polar residues" evidence="7">
    <location>
        <begin position="1685"/>
        <end position="1696"/>
    </location>
</feature>
<dbReference type="Pfam" id="PF17917">
    <property type="entry name" value="RT_RNaseH"/>
    <property type="match status" value="1"/>
</dbReference>
<dbReference type="CDD" id="cd01647">
    <property type="entry name" value="RT_LTR"/>
    <property type="match status" value="1"/>
</dbReference>
<keyword evidence="3" id="KW-0540">Nuclease</keyword>
<dbReference type="GO" id="GO:0004519">
    <property type="term" value="F:endonuclease activity"/>
    <property type="evidence" value="ECO:0007669"/>
    <property type="project" value="UniProtKB-KW"/>
</dbReference>
<gene>
    <name evidence="9" type="ORF">Pfra01_000501800</name>
</gene>
<evidence type="ECO:0000256" key="1">
    <source>
        <dbReference type="ARBA" id="ARBA00022679"/>
    </source>
</evidence>
<evidence type="ECO:0000313" key="10">
    <source>
        <dbReference type="Proteomes" id="UP001165121"/>
    </source>
</evidence>
<dbReference type="InterPro" id="IPR041588">
    <property type="entry name" value="Integrase_H2C2"/>
</dbReference>
<dbReference type="Pfam" id="PF17921">
    <property type="entry name" value="Integrase_H2C2"/>
    <property type="match status" value="1"/>
</dbReference>
<dbReference type="FunFam" id="3.10.20.370:FF:000001">
    <property type="entry name" value="Retrovirus-related Pol polyprotein from transposon 17.6-like protein"/>
    <property type="match status" value="1"/>
</dbReference>
<evidence type="ECO:0000259" key="8">
    <source>
        <dbReference type="PROSITE" id="PS50994"/>
    </source>
</evidence>
<evidence type="ECO:0000256" key="6">
    <source>
        <dbReference type="ARBA" id="ARBA00022918"/>
    </source>
</evidence>
<feature type="region of interest" description="Disordered" evidence="7">
    <location>
        <begin position="1"/>
        <end position="113"/>
    </location>
</feature>
<dbReference type="PANTHER" id="PTHR37984:SF5">
    <property type="entry name" value="PROTEIN NYNRIN-LIKE"/>
    <property type="match status" value="1"/>
</dbReference>
<dbReference type="SUPFAM" id="SSF53098">
    <property type="entry name" value="Ribonuclease H-like"/>
    <property type="match status" value="1"/>
</dbReference>
<dbReference type="Gene3D" id="3.10.20.370">
    <property type="match status" value="1"/>
</dbReference>
<feature type="compositionally biased region" description="Basic and acidic residues" evidence="7">
    <location>
        <begin position="1664"/>
        <end position="1676"/>
    </location>
</feature>
<dbReference type="Pfam" id="PF00078">
    <property type="entry name" value="RVT_1"/>
    <property type="match status" value="1"/>
</dbReference>
<feature type="compositionally biased region" description="Polar residues" evidence="7">
    <location>
        <begin position="245"/>
        <end position="254"/>
    </location>
</feature>
<dbReference type="InterPro" id="IPR000477">
    <property type="entry name" value="RT_dom"/>
</dbReference>
<organism evidence="9 10">
    <name type="scientific">Phytophthora fragariaefolia</name>
    <dbReference type="NCBI Taxonomy" id="1490495"/>
    <lineage>
        <taxon>Eukaryota</taxon>
        <taxon>Sar</taxon>
        <taxon>Stramenopiles</taxon>
        <taxon>Oomycota</taxon>
        <taxon>Peronosporomycetes</taxon>
        <taxon>Peronosporales</taxon>
        <taxon>Peronosporaceae</taxon>
        <taxon>Phytophthora</taxon>
    </lineage>
</organism>
<reference evidence="9" key="1">
    <citation type="submission" date="2023-04" db="EMBL/GenBank/DDBJ databases">
        <title>Phytophthora fragariaefolia NBRC 109709.</title>
        <authorList>
            <person name="Ichikawa N."/>
            <person name="Sato H."/>
            <person name="Tonouchi N."/>
        </authorList>
    </citation>
    <scope>NUCLEOTIDE SEQUENCE</scope>
    <source>
        <strain evidence="9">NBRC 109709</strain>
    </source>
</reference>
<keyword evidence="4" id="KW-0255">Endonuclease</keyword>